<comment type="caution">
    <text evidence="2">The sequence shown here is derived from an EMBL/GenBank/DDBJ whole genome shotgun (WGS) entry which is preliminary data.</text>
</comment>
<feature type="region of interest" description="Disordered" evidence="1">
    <location>
        <begin position="1"/>
        <end position="22"/>
    </location>
</feature>
<dbReference type="InterPro" id="IPR046489">
    <property type="entry name" value="DUF6582"/>
</dbReference>
<protein>
    <submittedName>
        <fullName evidence="2">DUF6582 domain-containing protein</fullName>
    </submittedName>
</protein>
<gene>
    <name evidence="2" type="ORF">ACFOZ4_28390</name>
</gene>
<organism evidence="2 3">
    <name type="scientific">Hamadaea flava</name>
    <dbReference type="NCBI Taxonomy" id="1742688"/>
    <lineage>
        <taxon>Bacteria</taxon>
        <taxon>Bacillati</taxon>
        <taxon>Actinomycetota</taxon>
        <taxon>Actinomycetes</taxon>
        <taxon>Micromonosporales</taxon>
        <taxon>Micromonosporaceae</taxon>
        <taxon>Hamadaea</taxon>
    </lineage>
</organism>
<dbReference type="RefSeq" id="WP_253761304.1">
    <property type="nucleotide sequence ID" value="NZ_JAMZDZ010000001.1"/>
</dbReference>
<proteinExistence type="predicted"/>
<feature type="compositionally biased region" description="Basic and acidic residues" evidence="1">
    <location>
        <begin position="10"/>
        <end position="20"/>
    </location>
</feature>
<name>A0ABV8LVT2_9ACTN</name>
<accession>A0ABV8LVT2</accession>
<reference evidence="3" key="1">
    <citation type="journal article" date="2019" name="Int. J. Syst. Evol. Microbiol.">
        <title>The Global Catalogue of Microorganisms (GCM) 10K type strain sequencing project: providing services to taxonomists for standard genome sequencing and annotation.</title>
        <authorList>
            <consortium name="The Broad Institute Genomics Platform"/>
            <consortium name="The Broad Institute Genome Sequencing Center for Infectious Disease"/>
            <person name="Wu L."/>
            <person name="Ma J."/>
        </authorList>
    </citation>
    <scope>NUCLEOTIDE SEQUENCE [LARGE SCALE GENOMIC DNA]</scope>
    <source>
        <strain evidence="3">CGMCC 4.7289</strain>
    </source>
</reference>
<dbReference type="Proteomes" id="UP001595816">
    <property type="component" value="Unassembled WGS sequence"/>
</dbReference>
<sequence>MKTTWKPHTKHGDLTKRSDLPESVYAFPDKRKEPLTDADHVRNALARFDQVEDVSDDDRDLAFANIKKAAQHYHVDMEETDWHQLGKPR</sequence>
<dbReference type="EMBL" id="JBHSAY010000015">
    <property type="protein sequence ID" value="MFC4134547.1"/>
    <property type="molecule type" value="Genomic_DNA"/>
</dbReference>
<keyword evidence="3" id="KW-1185">Reference proteome</keyword>
<evidence type="ECO:0000256" key="1">
    <source>
        <dbReference type="SAM" id="MobiDB-lite"/>
    </source>
</evidence>
<dbReference type="Pfam" id="PF20223">
    <property type="entry name" value="DUF6582"/>
    <property type="match status" value="1"/>
</dbReference>
<evidence type="ECO:0000313" key="3">
    <source>
        <dbReference type="Proteomes" id="UP001595816"/>
    </source>
</evidence>
<evidence type="ECO:0000313" key="2">
    <source>
        <dbReference type="EMBL" id="MFC4134547.1"/>
    </source>
</evidence>